<dbReference type="OrthoDB" id="3238340at2"/>
<comment type="caution">
    <text evidence="3">The sequence shown here is derived from an EMBL/GenBank/DDBJ whole genome shotgun (WGS) entry which is preliminary data.</text>
</comment>
<gene>
    <name evidence="3" type="ORF">DSM100238_1421</name>
</gene>
<dbReference type="AlphaFoldDB" id="A0A6A2V716"/>
<accession>A0A6A2V716</accession>
<dbReference type="InterPro" id="IPR038332">
    <property type="entry name" value="PPE_sf"/>
</dbReference>
<comment type="similarity">
    <text evidence="1">Belongs to the mycobacterial PPE family.</text>
</comment>
<organism evidence="3 4">
    <name type="scientific">Bifidobacterium apri</name>
    <dbReference type="NCBI Taxonomy" id="1769423"/>
    <lineage>
        <taxon>Bacteria</taxon>
        <taxon>Bacillati</taxon>
        <taxon>Actinomycetota</taxon>
        <taxon>Actinomycetes</taxon>
        <taxon>Bifidobacteriales</taxon>
        <taxon>Bifidobacteriaceae</taxon>
        <taxon>Bifidobacterium</taxon>
    </lineage>
</organism>
<name>A0A6A2V716_9BIFI</name>
<dbReference type="EMBL" id="WBSO01000012">
    <property type="protein sequence ID" value="KAB8296530.1"/>
    <property type="molecule type" value="Genomic_DNA"/>
</dbReference>
<dbReference type="Proteomes" id="UP000440041">
    <property type="component" value="Unassembled WGS sequence"/>
</dbReference>
<proteinExistence type="inferred from homology"/>
<dbReference type="SUPFAM" id="SSF140459">
    <property type="entry name" value="PE/PPE dimer-like"/>
    <property type="match status" value="1"/>
</dbReference>
<evidence type="ECO:0000256" key="1">
    <source>
        <dbReference type="ARBA" id="ARBA00010652"/>
    </source>
</evidence>
<evidence type="ECO:0000313" key="3">
    <source>
        <dbReference type="EMBL" id="KAB8296530.1"/>
    </source>
</evidence>
<evidence type="ECO:0000313" key="4">
    <source>
        <dbReference type="Proteomes" id="UP000440041"/>
    </source>
</evidence>
<dbReference type="InterPro" id="IPR000030">
    <property type="entry name" value="PPE_dom"/>
</dbReference>
<feature type="domain" description="PPE" evidence="2">
    <location>
        <begin position="96"/>
        <end position="202"/>
    </location>
</feature>
<dbReference type="Gene3D" id="1.20.1260.20">
    <property type="entry name" value="PPE superfamily"/>
    <property type="match status" value="1"/>
</dbReference>
<dbReference type="Pfam" id="PF00823">
    <property type="entry name" value="PPE"/>
    <property type="match status" value="1"/>
</dbReference>
<reference evidence="3 4" key="1">
    <citation type="submission" date="2019-09" db="EMBL/GenBank/DDBJ databases">
        <title>Characterization of the phylogenetic diversity of two novel species belonging to the genus Bifidobacterium: Bifidobacterium cebidarum sp. nov. and Bifidobacterium leontopitheci sp. nov.</title>
        <authorList>
            <person name="Lugli G.A."/>
            <person name="Duranti S."/>
            <person name="Milani C."/>
            <person name="Turroni F."/>
            <person name="Ventura M."/>
        </authorList>
    </citation>
    <scope>NUCLEOTIDE SEQUENCE [LARGE SCALE GENOMIC DNA]</scope>
    <source>
        <strain evidence="3 4">DSM 100238</strain>
    </source>
</reference>
<sequence>MSDSSEKTSSWTKRVVDCHDLFEAAGDLAAELATSNTKIKEAKHVAKQGANAKVLNGYSQARLIISVVDALCKAILDFSPVDEWIKKPFFGDWDELRATANQWRALSTSLTELHNSVEEVSSKVVEDTWSGKAASMFVQRNDSIAQVIGQGAQPCIRTAQTLEALADEVDNAFDMVMDAIDLVVEMLEALLATNSVPVVGQIASIPEAAGYTAEIIKIAVEIGEYISALVAACIDFASVANSMMKLTAQSQEVLDQFAS</sequence>
<dbReference type="RefSeq" id="WP_152355983.1">
    <property type="nucleotide sequence ID" value="NZ_JBHLXF010000037.1"/>
</dbReference>
<evidence type="ECO:0000259" key="2">
    <source>
        <dbReference type="Pfam" id="PF00823"/>
    </source>
</evidence>
<protein>
    <recommendedName>
        <fullName evidence="2">PPE domain-containing protein</fullName>
    </recommendedName>
</protein>
<keyword evidence="4" id="KW-1185">Reference proteome</keyword>